<dbReference type="InterPro" id="IPR012337">
    <property type="entry name" value="RNaseH-like_sf"/>
</dbReference>
<keyword evidence="3" id="KW-1185">Reference proteome</keyword>
<sequence>MYHWTTPEVIVTCLRNGSKKRDTCSPSPYAPYANEPSGSSLLSCNNFPQNFPHFLHRDDTVPVSIPMVVVKHALNATACPRANGQIERYNRTILNGINTSIENESDWQKALPRVLWGINNTVNDTTGYAPHLLMFGYEKNRHADMGDNEFEVFPDAKKKAKERMDVLATKMKKRFD</sequence>
<organism evidence="2 3">
    <name type="scientific">Acanthoscelides obtectus</name>
    <name type="common">Bean weevil</name>
    <name type="synonym">Bruchus obtectus</name>
    <dbReference type="NCBI Taxonomy" id="200917"/>
    <lineage>
        <taxon>Eukaryota</taxon>
        <taxon>Metazoa</taxon>
        <taxon>Ecdysozoa</taxon>
        <taxon>Arthropoda</taxon>
        <taxon>Hexapoda</taxon>
        <taxon>Insecta</taxon>
        <taxon>Pterygota</taxon>
        <taxon>Neoptera</taxon>
        <taxon>Endopterygota</taxon>
        <taxon>Coleoptera</taxon>
        <taxon>Polyphaga</taxon>
        <taxon>Cucujiformia</taxon>
        <taxon>Chrysomeloidea</taxon>
        <taxon>Chrysomelidae</taxon>
        <taxon>Bruchinae</taxon>
        <taxon>Bruchini</taxon>
        <taxon>Acanthoscelides</taxon>
    </lineage>
</organism>
<evidence type="ECO:0000313" key="3">
    <source>
        <dbReference type="Proteomes" id="UP001152888"/>
    </source>
</evidence>
<evidence type="ECO:0000313" key="2">
    <source>
        <dbReference type="EMBL" id="CAH1976054.1"/>
    </source>
</evidence>
<dbReference type="Proteomes" id="UP001152888">
    <property type="component" value="Unassembled WGS sequence"/>
</dbReference>
<evidence type="ECO:0000259" key="1">
    <source>
        <dbReference type="PROSITE" id="PS50994"/>
    </source>
</evidence>
<dbReference type="Gene3D" id="3.30.420.10">
    <property type="entry name" value="Ribonuclease H-like superfamily/Ribonuclease H"/>
    <property type="match status" value="1"/>
</dbReference>
<proteinExistence type="predicted"/>
<dbReference type="SUPFAM" id="SSF53098">
    <property type="entry name" value="Ribonuclease H-like"/>
    <property type="match status" value="1"/>
</dbReference>
<dbReference type="AlphaFoldDB" id="A0A9P0KKB0"/>
<dbReference type="EMBL" id="CAKOFQ010006843">
    <property type="protein sequence ID" value="CAH1976054.1"/>
    <property type="molecule type" value="Genomic_DNA"/>
</dbReference>
<comment type="caution">
    <text evidence="2">The sequence shown here is derived from an EMBL/GenBank/DDBJ whole genome shotgun (WGS) entry which is preliminary data.</text>
</comment>
<accession>A0A9P0KKB0</accession>
<reference evidence="2" key="1">
    <citation type="submission" date="2022-03" db="EMBL/GenBank/DDBJ databases">
        <authorList>
            <person name="Sayadi A."/>
        </authorList>
    </citation>
    <scope>NUCLEOTIDE SEQUENCE</scope>
</reference>
<dbReference type="GO" id="GO:0003676">
    <property type="term" value="F:nucleic acid binding"/>
    <property type="evidence" value="ECO:0007669"/>
    <property type="project" value="InterPro"/>
</dbReference>
<dbReference type="InterPro" id="IPR001584">
    <property type="entry name" value="Integrase_cat-core"/>
</dbReference>
<feature type="domain" description="Integrase catalytic" evidence="1">
    <location>
        <begin position="70"/>
        <end position="138"/>
    </location>
</feature>
<name>A0A9P0KKB0_ACAOB</name>
<dbReference type="PROSITE" id="PS50994">
    <property type="entry name" value="INTEGRASE"/>
    <property type="match status" value="1"/>
</dbReference>
<dbReference type="OrthoDB" id="8052569at2759"/>
<dbReference type="InterPro" id="IPR036397">
    <property type="entry name" value="RNaseH_sf"/>
</dbReference>
<dbReference type="GO" id="GO:0015074">
    <property type="term" value="P:DNA integration"/>
    <property type="evidence" value="ECO:0007669"/>
    <property type="project" value="InterPro"/>
</dbReference>
<dbReference type="PANTHER" id="PTHR48475:SF2">
    <property type="entry name" value="RIBONUCLEASE H"/>
    <property type="match status" value="1"/>
</dbReference>
<protein>
    <recommendedName>
        <fullName evidence="1">Integrase catalytic domain-containing protein</fullName>
    </recommendedName>
</protein>
<gene>
    <name evidence="2" type="ORF">ACAOBT_LOCUS11927</name>
</gene>
<dbReference type="PANTHER" id="PTHR48475">
    <property type="entry name" value="RIBONUCLEASE H"/>
    <property type="match status" value="1"/>
</dbReference>